<dbReference type="InterPro" id="IPR014729">
    <property type="entry name" value="Rossmann-like_a/b/a_fold"/>
</dbReference>
<dbReference type="Pfam" id="PF01747">
    <property type="entry name" value="ATP-sulfurylase"/>
    <property type="match status" value="1"/>
</dbReference>
<dbReference type="InterPro" id="IPR024951">
    <property type="entry name" value="Sulfurylase_cat_dom"/>
</dbReference>
<dbReference type="PANTHER" id="PTHR43509">
    <property type="match status" value="1"/>
</dbReference>
<sequence length="199" mass="23064">MIGEKKTGDFKDEYILITYEMLIDRYYPKDKVFLGILPLKMRYAGPREAVFHAILRKNFGCSHFIVGRDHAGVGNYYGPFDAQNIFDKFEKEEIGVEILKYPEVVYWPQKEKHVFSNQCPPEQKVSFSGTKLREQIQEKQTPPDYIIRPVVYNFLAQSDNALVDDVYKKTVNKKGFVLWFTGLSQAGKTTVGDKVYEIL</sequence>
<comment type="caution">
    <text evidence="2">The sequence shown here is derived from an EMBL/GenBank/DDBJ whole genome shotgun (WGS) entry which is preliminary data.</text>
</comment>
<protein>
    <recommendedName>
        <fullName evidence="1">Sulphate adenylyltransferase catalytic domain-containing protein</fullName>
    </recommendedName>
</protein>
<dbReference type="InterPro" id="IPR027417">
    <property type="entry name" value="P-loop_NTPase"/>
</dbReference>
<proteinExistence type="predicted"/>
<dbReference type="EMBL" id="BARS01042668">
    <property type="protein sequence ID" value="GAG31288.1"/>
    <property type="molecule type" value="Genomic_DNA"/>
</dbReference>
<name>X0X3Q9_9ZZZZ</name>
<gene>
    <name evidence="2" type="ORF">S01H1_64712</name>
</gene>
<dbReference type="PANTHER" id="PTHR43509:SF1">
    <property type="entry name" value="SULFATE ADENYLYLTRANSFERASE"/>
    <property type="match status" value="1"/>
</dbReference>
<reference evidence="2" key="1">
    <citation type="journal article" date="2014" name="Front. Microbiol.">
        <title>High frequency of phylogenetically diverse reductive dehalogenase-homologous genes in deep subseafloor sedimentary metagenomes.</title>
        <authorList>
            <person name="Kawai M."/>
            <person name="Futagami T."/>
            <person name="Toyoda A."/>
            <person name="Takaki Y."/>
            <person name="Nishi S."/>
            <person name="Hori S."/>
            <person name="Arai W."/>
            <person name="Tsubouchi T."/>
            <person name="Morono Y."/>
            <person name="Uchiyama I."/>
            <person name="Ito T."/>
            <person name="Fujiyama A."/>
            <person name="Inagaki F."/>
            <person name="Takami H."/>
        </authorList>
    </citation>
    <scope>NUCLEOTIDE SEQUENCE</scope>
    <source>
        <strain evidence="2">Expedition CK06-06</strain>
    </source>
</reference>
<dbReference type="SUPFAM" id="SSF52374">
    <property type="entry name" value="Nucleotidylyl transferase"/>
    <property type="match status" value="1"/>
</dbReference>
<feature type="domain" description="Sulphate adenylyltransferase catalytic" evidence="1">
    <location>
        <begin position="2"/>
        <end position="157"/>
    </location>
</feature>
<dbReference type="AlphaFoldDB" id="X0X3Q9"/>
<evidence type="ECO:0000313" key="2">
    <source>
        <dbReference type="EMBL" id="GAG31288.1"/>
    </source>
</evidence>
<evidence type="ECO:0000259" key="1">
    <source>
        <dbReference type="Pfam" id="PF01747"/>
    </source>
</evidence>
<organism evidence="2">
    <name type="scientific">marine sediment metagenome</name>
    <dbReference type="NCBI Taxonomy" id="412755"/>
    <lineage>
        <taxon>unclassified sequences</taxon>
        <taxon>metagenomes</taxon>
        <taxon>ecological metagenomes</taxon>
    </lineage>
</organism>
<feature type="non-terminal residue" evidence="2">
    <location>
        <position position="199"/>
    </location>
</feature>
<accession>X0X3Q9</accession>
<dbReference type="Gene3D" id="3.40.50.300">
    <property type="entry name" value="P-loop containing nucleotide triphosphate hydrolases"/>
    <property type="match status" value="1"/>
</dbReference>
<dbReference type="Gene3D" id="3.40.50.620">
    <property type="entry name" value="HUPs"/>
    <property type="match status" value="1"/>
</dbReference>
<dbReference type="GO" id="GO:0004781">
    <property type="term" value="F:sulfate adenylyltransferase (ATP) activity"/>
    <property type="evidence" value="ECO:0007669"/>
    <property type="project" value="InterPro"/>
</dbReference>